<feature type="compositionally biased region" description="Polar residues" evidence="1">
    <location>
        <begin position="223"/>
        <end position="239"/>
    </location>
</feature>
<feature type="compositionally biased region" description="Low complexity" evidence="1">
    <location>
        <begin position="264"/>
        <end position="282"/>
    </location>
</feature>
<gene>
    <name evidence="3" type="ORF">BN9_007250</name>
</gene>
<reference evidence="3 4" key="1">
    <citation type="submission" date="2012-05" db="EMBL/GenBank/DDBJ databases">
        <title>Recombination and specialization in a pathogen metapopulation.</title>
        <authorList>
            <person name="Gardiner A."/>
            <person name="Kemen E."/>
            <person name="Schultz-Larsen T."/>
            <person name="MacLean D."/>
            <person name="Van Oosterhout C."/>
            <person name="Jones J.D.G."/>
        </authorList>
    </citation>
    <scope>NUCLEOTIDE SEQUENCE [LARGE SCALE GENOMIC DNA]</scope>
    <source>
        <strain evidence="3 4">Ac Nc2</strain>
    </source>
</reference>
<comment type="caution">
    <text evidence="3">The sequence shown here is derived from an EMBL/GenBank/DDBJ whole genome shotgun (WGS) entry which is preliminary data.</text>
</comment>
<dbReference type="STRING" id="65357.A0A024FZM3"/>
<dbReference type="PANTHER" id="PTHR12436:SF3">
    <property type="entry name" value="GERMINAL-CENTER ASSOCIATED NUCLEAR PROTEIN"/>
    <property type="match status" value="1"/>
</dbReference>
<evidence type="ECO:0000313" key="4">
    <source>
        <dbReference type="Proteomes" id="UP000053237"/>
    </source>
</evidence>
<dbReference type="PANTHER" id="PTHR12436">
    <property type="entry name" value="80 KDA MCM3-ASSOCIATED PROTEIN"/>
    <property type="match status" value="1"/>
</dbReference>
<name>A0A024FZM3_9STRA</name>
<evidence type="ECO:0000256" key="1">
    <source>
        <dbReference type="SAM" id="MobiDB-lite"/>
    </source>
</evidence>
<accession>A0A024FZM3</accession>
<dbReference type="InParanoid" id="A0A024FZM3"/>
<dbReference type="Pfam" id="PF03399">
    <property type="entry name" value="SAC3_GANP"/>
    <property type="match status" value="1"/>
</dbReference>
<proteinExistence type="predicted"/>
<evidence type="ECO:0000259" key="2">
    <source>
        <dbReference type="Pfam" id="PF03399"/>
    </source>
</evidence>
<dbReference type="InterPro" id="IPR045107">
    <property type="entry name" value="SAC3/GANP/THP3"/>
</dbReference>
<keyword evidence="4" id="KW-1185">Reference proteome</keyword>
<dbReference type="GO" id="GO:0070390">
    <property type="term" value="C:transcription export complex 2"/>
    <property type="evidence" value="ECO:0007669"/>
    <property type="project" value="TreeGrafter"/>
</dbReference>
<dbReference type="Gene3D" id="1.25.40.990">
    <property type="match status" value="1"/>
</dbReference>
<organism evidence="3 4">
    <name type="scientific">Albugo candida</name>
    <dbReference type="NCBI Taxonomy" id="65357"/>
    <lineage>
        <taxon>Eukaryota</taxon>
        <taxon>Sar</taxon>
        <taxon>Stramenopiles</taxon>
        <taxon>Oomycota</taxon>
        <taxon>Peronosporomycetes</taxon>
        <taxon>Albuginales</taxon>
        <taxon>Albuginaceae</taxon>
        <taxon>Albugo</taxon>
    </lineage>
</organism>
<protein>
    <recommendedName>
        <fullName evidence="2">SAC3/GANP/THP3 conserved domain-containing protein</fullName>
    </recommendedName>
</protein>
<dbReference type="OrthoDB" id="264795at2759"/>
<feature type="region of interest" description="Disordered" evidence="1">
    <location>
        <begin position="1478"/>
        <end position="1503"/>
    </location>
</feature>
<feature type="region of interest" description="Disordered" evidence="1">
    <location>
        <begin position="875"/>
        <end position="894"/>
    </location>
</feature>
<sequence length="1522" mass="174613">MFGNNGQSFQGNTTDNFANSPFILRNHAKNPSPSPPIFNANPFAAQKAPSEPPNVQFPTAAPFTSNPITCSQDYKPPQIAAFSANNSAPVSIFPANPSATNPFATSTWNSSSSFASFAPQAVNQKAIASESDINPFALVSTTTASSNTFFSGAQTATSQQSFSLPSNPHTQFSLSTPSITTTFGFGHEKSSNKKSVENENRMRENTTEKSNRTRIPFRRKNEGATNMTGNEEFGQNQVAHSFPPFESGYLTPHKRPSFQQKAISNSSKKSNLSASSTVSSTNDRLSNPTLRHVLDDSLSSAVVMSNTQMDRKAELSSATNLDGLCVDKCSLTERELHLRVDELSVFEKSMPSNPKSPQDLIVKRFQRSSADHKLDIPQEVRPPGVLRLTQLYLEQEIMDREILGSDARFDPPRAPEPIELYNFCWDRTRMIRKDFTLQNYRGAGGRVNPIVLDVHERIARYHIMCEHELCQVSSFVAQQNMEQLGQTLKSLNELYDEAFKTGDVRQQSPFEPELRAYFILCTLDNGRGLDVLKFVKGLSSTVMNSRHVQFAMKVFVARHTDDYYLFFQLFKQATFLQACLLFRFIASMRSCTLQRMNRAYRNYTYPLADLAELLCFDDIDQAAEVCRHHGLIISNHTSRDNIASTEEEDMDEQEMEETNDLAMIRFGGEFETGKRRGFNSVSDIELHRKKTPLEVRMSEKYISEKQRTYLRRDICRGVTEYSSHEYPYLSDLVEELEREERTRLYPGRKQYADGYSRFRDYRVSPPWTAQGTKNGNADGTQKAARAESDSSNDLARIASRHAEIENQRKLAIERLQQLQREKELAEARKREQEMTRLVTEMETQQVKLKKQKNALEEKERQEADRLAGLKEIEEKKRQDQIQREMDKEAEKRKRDEIEWRNREQERLRRAEEETKRRNERMSRIKLYQAKLDREKREKQLEVERQLAAKRKEEARARKQHLAIIRFRFHLWKKYRLRARKGPKQPLRLTLDMIPKSIDSSGIVPSFIRASRSTHGFKNHAVEELRVIPWEPVNLACHLGRILSSKYPLASQIGWKLVVADMMDPHASSFGSWCALMCGISGDPQMSHAASYDIRHTQTQTGQHIMTCARLIHADALNDTETKNAFLGTSTVIFPLDLQSVSDNHKMGRMAMWKKRVAASLAALEPYTQTNVVVLLFSSGQKREESSDVHVFCDQMQRRYHGTVQDITCHSIHENGEPVGNRTYEEEFERILRKSVMECENMGEESMEAISLQSLLTFVLEQFMKHSLTRGYKMQVDFQRITSELCIFWEEDVNANANIKPCAPELFPFICEDDADGRYNCPYTRESLNEIKAHFYKLTHTQIEIDVETLIGKSIAQAHDLVVIKCMEWADRLFSMHGNSLFIHNLKNSIRIGLQIVKPIQRNVIVTNESHAIRILENLLPWDVFGNVYSVYSETIPEECTLYISSKCKRRVEALLASRKLELDIEEWRASQRNKTTDKLIKRKTPIQPTQSAHSAKKAKDQSSMRLAQTYRRFLCIEIERGT</sequence>
<feature type="region of interest" description="Disordered" evidence="1">
    <location>
        <begin position="766"/>
        <end position="794"/>
    </location>
</feature>
<feature type="region of interest" description="Disordered" evidence="1">
    <location>
        <begin position="183"/>
        <end position="289"/>
    </location>
</feature>
<dbReference type="GO" id="GO:0006406">
    <property type="term" value="P:mRNA export from nucleus"/>
    <property type="evidence" value="ECO:0007669"/>
    <property type="project" value="TreeGrafter"/>
</dbReference>
<dbReference type="InterPro" id="IPR005062">
    <property type="entry name" value="SAC3/GANP/THP3_conserved"/>
</dbReference>
<dbReference type="Proteomes" id="UP000053237">
    <property type="component" value="Unassembled WGS sequence"/>
</dbReference>
<dbReference type="GO" id="GO:0005737">
    <property type="term" value="C:cytoplasm"/>
    <property type="evidence" value="ECO:0007669"/>
    <property type="project" value="TreeGrafter"/>
</dbReference>
<feature type="compositionally biased region" description="Basic and acidic residues" evidence="1">
    <location>
        <begin position="186"/>
        <end position="211"/>
    </location>
</feature>
<feature type="region of interest" description="Disordered" evidence="1">
    <location>
        <begin position="23"/>
        <end position="61"/>
    </location>
</feature>
<feature type="compositionally biased region" description="Polar residues" evidence="1">
    <location>
        <begin position="767"/>
        <end position="779"/>
    </location>
</feature>
<feature type="domain" description="SAC3/GANP/THP3 conserved" evidence="2">
    <location>
        <begin position="329"/>
        <end position="634"/>
    </location>
</feature>
<evidence type="ECO:0000313" key="3">
    <source>
        <dbReference type="EMBL" id="CCI39941.1"/>
    </source>
</evidence>
<dbReference type="EMBL" id="CAIX01000004">
    <property type="protein sequence ID" value="CCI39941.1"/>
    <property type="molecule type" value="Genomic_DNA"/>
</dbReference>